<organism evidence="2 3">
    <name type="scientific">Exidia glandulosa HHB12029</name>
    <dbReference type="NCBI Taxonomy" id="1314781"/>
    <lineage>
        <taxon>Eukaryota</taxon>
        <taxon>Fungi</taxon>
        <taxon>Dikarya</taxon>
        <taxon>Basidiomycota</taxon>
        <taxon>Agaricomycotina</taxon>
        <taxon>Agaricomycetes</taxon>
        <taxon>Auriculariales</taxon>
        <taxon>Exidiaceae</taxon>
        <taxon>Exidia</taxon>
    </lineage>
</organism>
<dbReference type="InParanoid" id="A0A165C5Y3"/>
<accession>A0A165C5Y3</accession>
<gene>
    <name evidence="2" type="ORF">EXIGLDRAFT_779215</name>
</gene>
<reference evidence="2 3" key="1">
    <citation type="journal article" date="2016" name="Mol. Biol. Evol.">
        <title>Comparative Genomics of Early-Diverging Mushroom-Forming Fungi Provides Insights into the Origins of Lignocellulose Decay Capabilities.</title>
        <authorList>
            <person name="Nagy L.G."/>
            <person name="Riley R."/>
            <person name="Tritt A."/>
            <person name="Adam C."/>
            <person name="Daum C."/>
            <person name="Floudas D."/>
            <person name="Sun H."/>
            <person name="Yadav J.S."/>
            <person name="Pangilinan J."/>
            <person name="Larsson K.H."/>
            <person name="Matsuura K."/>
            <person name="Barry K."/>
            <person name="Labutti K."/>
            <person name="Kuo R."/>
            <person name="Ohm R.A."/>
            <person name="Bhattacharya S.S."/>
            <person name="Shirouzu T."/>
            <person name="Yoshinaga Y."/>
            <person name="Martin F.M."/>
            <person name="Grigoriev I.V."/>
            <person name="Hibbett D.S."/>
        </authorList>
    </citation>
    <scope>NUCLEOTIDE SEQUENCE [LARGE SCALE GENOMIC DNA]</scope>
    <source>
        <strain evidence="2 3">HHB12029</strain>
    </source>
</reference>
<proteinExistence type="predicted"/>
<keyword evidence="3" id="KW-1185">Reference proteome</keyword>
<evidence type="ECO:0000313" key="2">
    <source>
        <dbReference type="EMBL" id="KZV81882.1"/>
    </source>
</evidence>
<evidence type="ECO:0000313" key="3">
    <source>
        <dbReference type="Proteomes" id="UP000077266"/>
    </source>
</evidence>
<feature type="region of interest" description="Disordered" evidence="1">
    <location>
        <begin position="1"/>
        <end position="61"/>
    </location>
</feature>
<dbReference type="EMBL" id="KV426360">
    <property type="protein sequence ID" value="KZV81882.1"/>
    <property type="molecule type" value="Genomic_DNA"/>
</dbReference>
<evidence type="ECO:0000256" key="1">
    <source>
        <dbReference type="SAM" id="MobiDB-lite"/>
    </source>
</evidence>
<sequence>MALDDGKLGPENPFDIENDGAGLIGMADDGGNVGPFIPEAGDGDGAGELDGGRAGVRTVMA</sequence>
<dbReference type="Proteomes" id="UP000077266">
    <property type="component" value="Unassembled WGS sequence"/>
</dbReference>
<dbReference type="AlphaFoldDB" id="A0A165C5Y3"/>
<protein>
    <submittedName>
        <fullName evidence="2">Uncharacterized protein</fullName>
    </submittedName>
</protein>
<name>A0A165C5Y3_EXIGL</name>